<dbReference type="GeneID" id="93446609"/>
<reference evidence="1 2" key="1">
    <citation type="submission" date="2019-11" db="EMBL/GenBank/DDBJ databases">
        <title>Complete genome sequence of Bacteroides dorei DSM 17855.</title>
        <authorList>
            <person name="Russell J.T."/>
        </authorList>
    </citation>
    <scope>NUCLEOTIDE SEQUENCE [LARGE SCALE GENOMIC DNA]</scope>
    <source>
        <strain evidence="1 2">DSM 17855</strain>
    </source>
</reference>
<name>A0A858XLD5_9BACT</name>
<dbReference type="Proteomes" id="UP000500949">
    <property type="component" value="Chromosome"/>
</dbReference>
<gene>
    <name evidence="1" type="ORF">GKD17_07935</name>
</gene>
<organism evidence="1 2">
    <name type="scientific">Phocaeicola dorei</name>
    <dbReference type="NCBI Taxonomy" id="357276"/>
    <lineage>
        <taxon>Bacteria</taxon>
        <taxon>Pseudomonadati</taxon>
        <taxon>Bacteroidota</taxon>
        <taxon>Bacteroidia</taxon>
        <taxon>Bacteroidales</taxon>
        <taxon>Bacteroidaceae</taxon>
        <taxon>Phocaeicola</taxon>
    </lineage>
</organism>
<protein>
    <submittedName>
        <fullName evidence="1">Uncharacterized protein</fullName>
    </submittedName>
</protein>
<dbReference type="EMBL" id="CP046176">
    <property type="protein sequence ID" value="QJR76327.1"/>
    <property type="molecule type" value="Genomic_DNA"/>
</dbReference>
<proteinExistence type="predicted"/>
<evidence type="ECO:0000313" key="2">
    <source>
        <dbReference type="Proteomes" id="UP000500949"/>
    </source>
</evidence>
<evidence type="ECO:0000313" key="1">
    <source>
        <dbReference type="EMBL" id="QJR76327.1"/>
    </source>
</evidence>
<accession>A0A858XLD5</accession>
<dbReference type="AlphaFoldDB" id="A0A858XLD5"/>
<dbReference type="RefSeq" id="WP_032936519.1">
    <property type="nucleotide sequence ID" value="NZ_CP046176.1"/>
</dbReference>
<sequence>MSNSHRIVVLLTACVNPNGMSKTVLQDVELRRKQYVNALNFYLQETSLPICFVENTGFDMSCEFHSYIDSGRLEYLCFKGNNYDKSLGKGYGEAVIILYTTENSVFLKRCKYLIKVTGRVIVPAIEKIANSLTLKLPNVFRSDLLSQDFVRSVVFVAAPLTLERMLSSRIGDFIEDEGGLFENILAQELITHKEVIILPFFQTVKIIGIFATKNTPYMNIPSIITLRDNLFFLCDLEKSRGRILSALFIKIFYYLTLIYPFR</sequence>